<dbReference type="AlphaFoldDB" id="A0AAI9WP14"/>
<dbReference type="SUPFAM" id="SSF103473">
    <property type="entry name" value="MFS general substrate transporter"/>
    <property type="match status" value="1"/>
</dbReference>
<protein>
    <submittedName>
        <fullName evidence="7">MFS transporter</fullName>
    </submittedName>
</protein>
<keyword evidence="2 5" id="KW-0812">Transmembrane</keyword>
<evidence type="ECO:0000256" key="4">
    <source>
        <dbReference type="ARBA" id="ARBA00023136"/>
    </source>
</evidence>
<comment type="subcellular location">
    <subcellularLocation>
        <location evidence="1">Membrane</location>
        <topology evidence="1">Multi-pass membrane protein</topology>
    </subcellularLocation>
</comment>
<dbReference type="Pfam" id="PF07690">
    <property type="entry name" value="MFS_1"/>
    <property type="match status" value="1"/>
</dbReference>
<feature type="transmembrane region" description="Helical" evidence="5">
    <location>
        <begin position="12"/>
        <end position="34"/>
    </location>
</feature>
<dbReference type="EMBL" id="WEHW01000001">
    <property type="protein sequence ID" value="KAB7652786.1"/>
    <property type="molecule type" value="Genomic_DNA"/>
</dbReference>
<feature type="transmembrane region" description="Helical" evidence="5">
    <location>
        <begin position="108"/>
        <end position="137"/>
    </location>
</feature>
<dbReference type="InterPro" id="IPR020846">
    <property type="entry name" value="MFS_dom"/>
</dbReference>
<evidence type="ECO:0000256" key="1">
    <source>
        <dbReference type="ARBA" id="ARBA00004141"/>
    </source>
</evidence>
<feature type="transmembrane region" description="Helical" evidence="5">
    <location>
        <begin position="54"/>
        <end position="73"/>
    </location>
</feature>
<proteinExistence type="predicted"/>
<dbReference type="InterPro" id="IPR011701">
    <property type="entry name" value="MFS"/>
</dbReference>
<feature type="transmembrane region" description="Helical" evidence="5">
    <location>
        <begin position="264"/>
        <end position="286"/>
    </location>
</feature>
<dbReference type="GO" id="GO:0022857">
    <property type="term" value="F:transmembrane transporter activity"/>
    <property type="evidence" value="ECO:0007669"/>
    <property type="project" value="InterPro"/>
</dbReference>
<dbReference type="CDD" id="cd17393">
    <property type="entry name" value="MFS_MosC_like"/>
    <property type="match status" value="1"/>
</dbReference>
<dbReference type="InterPro" id="IPR036259">
    <property type="entry name" value="MFS_trans_sf"/>
</dbReference>
<evidence type="ECO:0000256" key="2">
    <source>
        <dbReference type="ARBA" id="ARBA00022692"/>
    </source>
</evidence>
<organism evidence="7 8">
    <name type="scientific">Sutterella seckii</name>
    <dbReference type="NCBI Taxonomy" id="1944635"/>
    <lineage>
        <taxon>Bacteria</taxon>
        <taxon>Pseudomonadati</taxon>
        <taxon>Pseudomonadota</taxon>
        <taxon>Betaproteobacteria</taxon>
        <taxon>Burkholderiales</taxon>
        <taxon>Sutterellaceae</taxon>
        <taxon>Sutterella</taxon>
    </lineage>
</organism>
<dbReference type="Proteomes" id="UP000469462">
    <property type="component" value="Unassembled WGS sequence"/>
</dbReference>
<sequence>MFRKAAKGAFGVFGAREALFAAFFAGGFLMATWITRTPAIREGLGLSIAEMGLVFLGLSLGSIPSLIFAPVLIHRAGARMMTLLGEGLVLLGVLLAALPLALPMPLPGGVVAAIGLGLVGFGFVFLDIAMNVAAGVIEARRGKPVLTTLHACFSLGEAVGSFFGFGCVYLAVSPMTHFLIAIGLMALLFLLSATRLSEVEALVRASGEKKTKKDDALRPKLRLNGGLIAAVIVVFVVALCEGTANDWLPILLRESMNASTSFAALAFAVFASGLAAVRFSGTFWLTRFGRRRVLMGSAILALIGLLIIIFFKAPLFVMLGVVFWAAGAALGFPVALSAGAAMGEGDPAARMSLLSSAGYGAFLAGPPTLGFIGEEMGLAASFGLVALLMLLPVVLAKRMTAAQGEVAQKVLERK</sequence>
<dbReference type="RefSeq" id="WP_152156859.1">
    <property type="nucleotide sequence ID" value="NZ_WEHW01000001.1"/>
</dbReference>
<feature type="transmembrane region" description="Helical" evidence="5">
    <location>
        <begin position="378"/>
        <end position="396"/>
    </location>
</feature>
<dbReference type="GO" id="GO:0016020">
    <property type="term" value="C:membrane"/>
    <property type="evidence" value="ECO:0007669"/>
    <property type="project" value="UniProtKB-SubCell"/>
</dbReference>
<feature type="transmembrane region" description="Helical" evidence="5">
    <location>
        <begin position="353"/>
        <end position="372"/>
    </location>
</feature>
<evidence type="ECO:0000256" key="5">
    <source>
        <dbReference type="SAM" id="Phobius"/>
    </source>
</evidence>
<dbReference type="Gene3D" id="1.20.1250.20">
    <property type="entry name" value="MFS general substrate transporter like domains"/>
    <property type="match status" value="2"/>
</dbReference>
<keyword evidence="8" id="KW-1185">Reference proteome</keyword>
<feature type="domain" description="Major facilitator superfamily (MFS) profile" evidence="6">
    <location>
        <begin position="15"/>
        <end position="404"/>
    </location>
</feature>
<evidence type="ECO:0000313" key="8">
    <source>
        <dbReference type="Proteomes" id="UP000469462"/>
    </source>
</evidence>
<evidence type="ECO:0000256" key="3">
    <source>
        <dbReference type="ARBA" id="ARBA00022989"/>
    </source>
</evidence>
<comment type="caution">
    <text evidence="7">The sequence shown here is derived from an EMBL/GenBank/DDBJ whole genome shotgun (WGS) entry which is preliminary data.</text>
</comment>
<dbReference type="PANTHER" id="PTHR23514">
    <property type="entry name" value="BYPASS OF STOP CODON PROTEIN 6"/>
    <property type="match status" value="1"/>
</dbReference>
<dbReference type="PANTHER" id="PTHR23514:SF13">
    <property type="entry name" value="INNER MEMBRANE PROTEIN YBJJ"/>
    <property type="match status" value="1"/>
</dbReference>
<accession>A0AAI9WP14</accession>
<feature type="transmembrane region" description="Helical" evidence="5">
    <location>
        <begin position="149"/>
        <end position="172"/>
    </location>
</feature>
<evidence type="ECO:0000259" key="6">
    <source>
        <dbReference type="PROSITE" id="PS50850"/>
    </source>
</evidence>
<evidence type="ECO:0000313" key="7">
    <source>
        <dbReference type="EMBL" id="KAB7652786.1"/>
    </source>
</evidence>
<feature type="transmembrane region" description="Helical" evidence="5">
    <location>
        <begin position="317"/>
        <end position="341"/>
    </location>
</feature>
<feature type="transmembrane region" description="Helical" evidence="5">
    <location>
        <begin position="293"/>
        <end position="311"/>
    </location>
</feature>
<reference evidence="7 8" key="1">
    <citation type="submission" date="2019-10" db="EMBL/GenBank/DDBJ databases">
        <title>Genome diversity of Sutterella seckii.</title>
        <authorList>
            <person name="Chaplin A.V."/>
            <person name="Sokolova S.R."/>
            <person name="Mosin K.A."/>
            <person name="Ivanova E.L."/>
            <person name="Kochetkova T.O."/>
            <person name="Goltsov A.Y."/>
            <person name="Trofimov D.Y."/>
            <person name="Efimov B.A."/>
        </authorList>
    </citation>
    <scope>NUCLEOTIDE SEQUENCE [LARGE SCALE GENOMIC DNA]</scope>
    <source>
        <strain evidence="7 8">ASD3426</strain>
    </source>
</reference>
<dbReference type="PROSITE" id="PS50850">
    <property type="entry name" value="MFS"/>
    <property type="match status" value="1"/>
</dbReference>
<feature type="transmembrane region" description="Helical" evidence="5">
    <location>
        <begin position="80"/>
        <end position="102"/>
    </location>
</feature>
<gene>
    <name evidence="7" type="ORF">GBM96_00055</name>
</gene>
<feature type="transmembrane region" description="Helical" evidence="5">
    <location>
        <begin position="223"/>
        <end position="244"/>
    </location>
</feature>
<dbReference type="InterPro" id="IPR051788">
    <property type="entry name" value="MFS_Transporter"/>
</dbReference>
<name>A0AAI9WP14_9BURK</name>
<feature type="transmembrane region" description="Helical" evidence="5">
    <location>
        <begin position="178"/>
        <end position="203"/>
    </location>
</feature>
<keyword evidence="3 5" id="KW-1133">Transmembrane helix</keyword>
<keyword evidence="4 5" id="KW-0472">Membrane</keyword>